<feature type="domain" description="HTH arsR-type" evidence="5">
    <location>
        <begin position="31"/>
        <end position="110"/>
    </location>
</feature>
<sequence length="208" mass="23167">MNAEHKGHATTPSAGGSETPSTGGPGTIGPEALKAYAHPLRVRMIRHLNDHGPATATTLAVALGESTGQTSYHLRQLEKHGLVEEDEGRGTGRERWWRPRSIQYGPQMLDDPTTEPAMRFLLDRLVEDRASALRRLVTGDQLPEEWRETLISEATLRLHGTEMAALNAALTATLDRYVEISRARQDDPEWQARPKVRVYIDSFPLLDD</sequence>
<name>A0A021VT55_9CELL</name>
<dbReference type="CDD" id="cd00090">
    <property type="entry name" value="HTH_ARSR"/>
    <property type="match status" value="1"/>
</dbReference>
<evidence type="ECO:0000256" key="2">
    <source>
        <dbReference type="ARBA" id="ARBA00023125"/>
    </source>
</evidence>
<keyword evidence="7" id="KW-1185">Reference proteome</keyword>
<evidence type="ECO:0000313" key="7">
    <source>
        <dbReference type="Proteomes" id="UP000019753"/>
    </source>
</evidence>
<accession>A0A021VT55</accession>
<dbReference type="InterPro" id="IPR036390">
    <property type="entry name" value="WH_DNA-bd_sf"/>
</dbReference>
<comment type="caution">
    <text evidence="6">The sequence shown here is derived from an EMBL/GenBank/DDBJ whole genome shotgun (WGS) entry which is preliminary data.</text>
</comment>
<reference evidence="6 7" key="1">
    <citation type="submission" date="2014-01" db="EMBL/GenBank/DDBJ databases">
        <title>Actinotalea ferrariae CF5-4.</title>
        <authorList>
            <person name="Chen F."/>
            <person name="Li Y."/>
            <person name="Wang G."/>
        </authorList>
    </citation>
    <scope>NUCLEOTIDE SEQUENCE [LARGE SCALE GENOMIC DNA]</scope>
    <source>
        <strain evidence="6 7">CF5-4</strain>
    </source>
</reference>
<evidence type="ECO:0000313" key="6">
    <source>
        <dbReference type="EMBL" id="EYR64336.1"/>
    </source>
</evidence>
<keyword evidence="3" id="KW-0804">Transcription</keyword>
<dbReference type="GO" id="GO:0003700">
    <property type="term" value="F:DNA-binding transcription factor activity"/>
    <property type="evidence" value="ECO:0007669"/>
    <property type="project" value="InterPro"/>
</dbReference>
<evidence type="ECO:0000256" key="4">
    <source>
        <dbReference type="SAM" id="MobiDB-lite"/>
    </source>
</evidence>
<protein>
    <recommendedName>
        <fullName evidence="5">HTH arsR-type domain-containing protein</fullName>
    </recommendedName>
</protein>
<dbReference type="PANTHER" id="PTHR33154:SF15">
    <property type="entry name" value="REGULATORY PROTEIN ARSR"/>
    <property type="match status" value="1"/>
</dbReference>
<evidence type="ECO:0000259" key="5">
    <source>
        <dbReference type="SMART" id="SM00418"/>
    </source>
</evidence>
<dbReference type="SMART" id="SM00418">
    <property type="entry name" value="HTH_ARSR"/>
    <property type="match status" value="1"/>
</dbReference>
<feature type="compositionally biased region" description="Low complexity" evidence="4">
    <location>
        <begin position="10"/>
        <end position="22"/>
    </location>
</feature>
<dbReference type="SUPFAM" id="SSF46785">
    <property type="entry name" value="Winged helix' DNA-binding domain"/>
    <property type="match status" value="1"/>
</dbReference>
<dbReference type="Gene3D" id="1.10.10.10">
    <property type="entry name" value="Winged helix-like DNA-binding domain superfamily/Winged helix DNA-binding domain"/>
    <property type="match status" value="1"/>
</dbReference>
<proteinExistence type="predicted"/>
<organism evidence="6 7">
    <name type="scientific">Actinotalea ferrariae CF5-4</name>
    <dbReference type="NCBI Taxonomy" id="948458"/>
    <lineage>
        <taxon>Bacteria</taxon>
        <taxon>Bacillati</taxon>
        <taxon>Actinomycetota</taxon>
        <taxon>Actinomycetes</taxon>
        <taxon>Micrococcales</taxon>
        <taxon>Cellulomonadaceae</taxon>
        <taxon>Actinotalea</taxon>
    </lineage>
</organism>
<dbReference type="EMBL" id="AXCW01000036">
    <property type="protein sequence ID" value="EYR64336.1"/>
    <property type="molecule type" value="Genomic_DNA"/>
</dbReference>
<keyword evidence="2" id="KW-0238">DNA-binding</keyword>
<dbReference type="Proteomes" id="UP000019753">
    <property type="component" value="Unassembled WGS sequence"/>
</dbReference>
<feature type="region of interest" description="Disordered" evidence="4">
    <location>
        <begin position="1"/>
        <end position="31"/>
    </location>
</feature>
<dbReference type="InterPro" id="IPR036388">
    <property type="entry name" value="WH-like_DNA-bd_sf"/>
</dbReference>
<evidence type="ECO:0000256" key="1">
    <source>
        <dbReference type="ARBA" id="ARBA00023015"/>
    </source>
</evidence>
<dbReference type="OrthoDB" id="7945987at2"/>
<dbReference type="Pfam" id="PF12840">
    <property type="entry name" value="HTH_20"/>
    <property type="match status" value="1"/>
</dbReference>
<gene>
    <name evidence="6" type="ORF">N866_12245</name>
</gene>
<dbReference type="RefSeq" id="WP_081802347.1">
    <property type="nucleotide sequence ID" value="NZ_AXCW01000036.1"/>
</dbReference>
<dbReference type="InterPro" id="IPR051081">
    <property type="entry name" value="HTH_MetalResp_TranReg"/>
</dbReference>
<dbReference type="PANTHER" id="PTHR33154">
    <property type="entry name" value="TRANSCRIPTIONAL REGULATOR, ARSR FAMILY"/>
    <property type="match status" value="1"/>
</dbReference>
<dbReference type="InterPro" id="IPR001845">
    <property type="entry name" value="HTH_ArsR_DNA-bd_dom"/>
</dbReference>
<keyword evidence="1" id="KW-0805">Transcription regulation</keyword>
<dbReference type="GO" id="GO:0003677">
    <property type="term" value="F:DNA binding"/>
    <property type="evidence" value="ECO:0007669"/>
    <property type="project" value="UniProtKB-KW"/>
</dbReference>
<dbReference type="AlphaFoldDB" id="A0A021VT55"/>
<evidence type="ECO:0000256" key="3">
    <source>
        <dbReference type="ARBA" id="ARBA00023163"/>
    </source>
</evidence>
<dbReference type="InterPro" id="IPR011991">
    <property type="entry name" value="ArsR-like_HTH"/>
</dbReference>